<accession>A0A8X6F7B6</accession>
<reference evidence="1" key="1">
    <citation type="submission" date="2020-07" db="EMBL/GenBank/DDBJ databases">
        <title>Multicomponent nature underlies the extraordinary mechanical properties of spider dragline silk.</title>
        <authorList>
            <person name="Kono N."/>
            <person name="Nakamura H."/>
            <person name="Mori M."/>
            <person name="Yoshida Y."/>
            <person name="Ohtoshi R."/>
            <person name="Malay A.D."/>
            <person name="Moran D.A.P."/>
            <person name="Tomita M."/>
            <person name="Numata K."/>
            <person name="Arakawa K."/>
        </authorList>
    </citation>
    <scope>NUCLEOTIDE SEQUENCE</scope>
</reference>
<protein>
    <submittedName>
        <fullName evidence="1">Uncharacterized protein</fullName>
    </submittedName>
</protein>
<feature type="non-terminal residue" evidence="1">
    <location>
        <position position="40"/>
    </location>
</feature>
<proteinExistence type="predicted"/>
<dbReference type="EMBL" id="BMAO01001398">
    <property type="protein sequence ID" value="GFQ73060.1"/>
    <property type="molecule type" value="Genomic_DNA"/>
</dbReference>
<evidence type="ECO:0000313" key="1">
    <source>
        <dbReference type="EMBL" id="GFQ73060.1"/>
    </source>
</evidence>
<gene>
    <name evidence="1" type="ORF">TNCT_580291</name>
</gene>
<comment type="caution">
    <text evidence="1">The sequence shown here is derived from an EMBL/GenBank/DDBJ whole genome shotgun (WGS) entry which is preliminary data.</text>
</comment>
<dbReference type="AlphaFoldDB" id="A0A8X6F7B6"/>
<evidence type="ECO:0000313" key="2">
    <source>
        <dbReference type="Proteomes" id="UP000887116"/>
    </source>
</evidence>
<sequence length="40" mass="4362">MQASLRRSTQEYAGPLLRRALLRTCPLGASGEIEETMALA</sequence>
<name>A0A8X6F7B6_TRICU</name>
<dbReference type="Proteomes" id="UP000887116">
    <property type="component" value="Unassembled WGS sequence"/>
</dbReference>
<organism evidence="1 2">
    <name type="scientific">Trichonephila clavata</name>
    <name type="common">Joro spider</name>
    <name type="synonym">Nephila clavata</name>
    <dbReference type="NCBI Taxonomy" id="2740835"/>
    <lineage>
        <taxon>Eukaryota</taxon>
        <taxon>Metazoa</taxon>
        <taxon>Ecdysozoa</taxon>
        <taxon>Arthropoda</taxon>
        <taxon>Chelicerata</taxon>
        <taxon>Arachnida</taxon>
        <taxon>Araneae</taxon>
        <taxon>Araneomorphae</taxon>
        <taxon>Entelegynae</taxon>
        <taxon>Araneoidea</taxon>
        <taxon>Nephilidae</taxon>
        <taxon>Trichonephila</taxon>
    </lineage>
</organism>
<keyword evidence="2" id="KW-1185">Reference proteome</keyword>